<protein>
    <submittedName>
        <fullName evidence="1">Uncharacterized protein</fullName>
    </submittedName>
</protein>
<reference evidence="1 2" key="1">
    <citation type="submission" date="2023-03" db="EMBL/GenBank/DDBJ databases">
        <title>Bacillus Genome Sequencing.</title>
        <authorList>
            <person name="Dunlap C."/>
        </authorList>
    </citation>
    <scope>NUCLEOTIDE SEQUENCE [LARGE SCALE GENOMIC DNA]</scope>
    <source>
        <strain evidence="1 2">NRS-319</strain>
    </source>
</reference>
<organism evidence="1 2">
    <name type="scientific">Bacillus nitratireducens</name>
    <dbReference type="NCBI Taxonomy" id="2026193"/>
    <lineage>
        <taxon>Bacteria</taxon>
        <taxon>Bacillati</taxon>
        <taxon>Bacillota</taxon>
        <taxon>Bacilli</taxon>
        <taxon>Bacillales</taxon>
        <taxon>Bacillaceae</taxon>
        <taxon>Bacillus</taxon>
        <taxon>Bacillus cereus group</taxon>
    </lineage>
</organism>
<sequence>MIPLCNELNMSKGNKNPFEWIKTREDIDLEKWDKSVGYLAKLNNMTREEFEKYVYWCFENPNEIEKGTV</sequence>
<evidence type="ECO:0000313" key="2">
    <source>
        <dbReference type="Proteomes" id="UP001336122"/>
    </source>
</evidence>
<gene>
    <name evidence="1" type="ORF">P9485_09350</name>
</gene>
<evidence type="ECO:0000313" key="1">
    <source>
        <dbReference type="EMBL" id="MED4678061.1"/>
    </source>
</evidence>
<dbReference type="Proteomes" id="UP001336122">
    <property type="component" value="Unassembled WGS sequence"/>
</dbReference>
<name>A0ABU6PA60_9BACI</name>
<proteinExistence type="predicted"/>
<accession>A0ABU6PA60</accession>
<dbReference type="RefSeq" id="WP_328071080.1">
    <property type="nucleotide sequence ID" value="NZ_JARTIK010000004.1"/>
</dbReference>
<dbReference type="EMBL" id="JARTIK010000004">
    <property type="protein sequence ID" value="MED4678061.1"/>
    <property type="molecule type" value="Genomic_DNA"/>
</dbReference>
<keyword evidence="2" id="KW-1185">Reference proteome</keyword>
<comment type="caution">
    <text evidence="1">The sequence shown here is derived from an EMBL/GenBank/DDBJ whole genome shotgun (WGS) entry which is preliminary data.</text>
</comment>